<dbReference type="STRING" id="1618333.UR93_C0019G0005"/>
<evidence type="ECO:0000256" key="2">
    <source>
        <dbReference type="ARBA" id="ARBA00012682"/>
    </source>
</evidence>
<dbReference type="Proteomes" id="UP000034316">
    <property type="component" value="Unassembled WGS sequence"/>
</dbReference>
<feature type="binding site" evidence="5">
    <location>
        <position position="82"/>
    </location>
    <ligand>
        <name>Mn(2+)</name>
        <dbReference type="ChEBI" id="CHEBI:29035"/>
    </ligand>
</feature>
<dbReference type="Gene3D" id="1.10.287.990">
    <property type="entry name" value="Fe,Mn superoxide dismutase (SOD) domain"/>
    <property type="match status" value="1"/>
</dbReference>
<dbReference type="Pfam" id="PF02777">
    <property type="entry name" value="Sod_Fe_C"/>
    <property type="match status" value="1"/>
</dbReference>
<feature type="binding site" evidence="5">
    <location>
        <position position="164"/>
    </location>
    <ligand>
        <name>Mn(2+)</name>
        <dbReference type="ChEBI" id="CHEBI:29035"/>
    </ligand>
</feature>
<evidence type="ECO:0000256" key="3">
    <source>
        <dbReference type="ARBA" id="ARBA00022723"/>
    </source>
</evidence>
<evidence type="ECO:0000256" key="1">
    <source>
        <dbReference type="ARBA" id="ARBA00008714"/>
    </source>
</evidence>
<evidence type="ECO:0000256" key="6">
    <source>
        <dbReference type="RuleBase" id="RU000414"/>
    </source>
</evidence>
<comment type="similarity">
    <text evidence="1 6">Belongs to the iron/manganese superoxide dismutase family.</text>
</comment>
<evidence type="ECO:0000256" key="5">
    <source>
        <dbReference type="PIRSR" id="PIRSR000349-1"/>
    </source>
</evidence>
<evidence type="ECO:0000256" key="4">
    <source>
        <dbReference type="ARBA" id="ARBA00023002"/>
    </source>
</evidence>
<dbReference type="InterPro" id="IPR019831">
    <property type="entry name" value="Mn/Fe_SOD_N"/>
</dbReference>
<dbReference type="PANTHER" id="PTHR43595">
    <property type="entry name" value="37S RIBOSOMAL PROTEIN S26, MITOCHONDRIAL"/>
    <property type="match status" value="1"/>
</dbReference>
<dbReference type="InterPro" id="IPR019833">
    <property type="entry name" value="Mn/Fe_SOD_BS"/>
</dbReference>
<comment type="catalytic activity">
    <reaction evidence="6">
        <text>2 superoxide + 2 H(+) = H2O2 + O2</text>
        <dbReference type="Rhea" id="RHEA:20696"/>
        <dbReference type="ChEBI" id="CHEBI:15378"/>
        <dbReference type="ChEBI" id="CHEBI:15379"/>
        <dbReference type="ChEBI" id="CHEBI:16240"/>
        <dbReference type="ChEBI" id="CHEBI:18421"/>
        <dbReference type="EC" id="1.15.1.1"/>
    </reaction>
</comment>
<keyword evidence="4 6" id="KW-0560">Oxidoreductase</keyword>
<keyword evidence="3 5" id="KW-0479">Metal-binding</keyword>
<proteinExistence type="inferred from homology"/>
<dbReference type="SUPFAM" id="SSF54719">
    <property type="entry name" value="Fe,Mn superoxide dismutase (SOD), C-terminal domain"/>
    <property type="match status" value="1"/>
</dbReference>
<dbReference type="PRINTS" id="PR01703">
    <property type="entry name" value="MNSODISMTASE"/>
</dbReference>
<evidence type="ECO:0000313" key="10">
    <source>
        <dbReference type="Proteomes" id="UP000034316"/>
    </source>
</evidence>
<feature type="domain" description="Manganese/iron superoxide dismutase C-terminal" evidence="8">
    <location>
        <begin position="97"/>
        <end position="196"/>
    </location>
</feature>
<dbReference type="Gene3D" id="3.55.40.20">
    <property type="entry name" value="Iron/manganese superoxide dismutase, C-terminal domain"/>
    <property type="match status" value="1"/>
</dbReference>
<comment type="function">
    <text evidence="6">Destroys radicals which are normally produced within the cells and which are toxic to biological systems.</text>
</comment>
<evidence type="ECO:0000259" key="7">
    <source>
        <dbReference type="Pfam" id="PF00081"/>
    </source>
</evidence>
<evidence type="ECO:0000259" key="8">
    <source>
        <dbReference type="Pfam" id="PF02777"/>
    </source>
</evidence>
<name>A0A0G0FLF7_9BACT</name>
<protein>
    <recommendedName>
        <fullName evidence="2 6">Superoxide dismutase</fullName>
        <ecNumber evidence="2 6">1.15.1.1</ecNumber>
    </recommendedName>
</protein>
<sequence length="202" mass="23261">MSFILPELGYKFDALEPYIDAKTMEIHYTIHHQAYVDKLNEALTNHHDLIKNPVENLIRDLNNIPGAVRKQVQNFGGGHYNHSIWWKMLKVNDGEKPTGKLLKTIDKSFGSFDDFKQAFGGSATKLFGSGWVWLVKSNNGLEIVATQNQDNPLSMGQMPILGIDIWEHAYYLKYQNRRADYIEAFWKVVNWGKVSENLVNYI</sequence>
<accession>A0A0G0FLF7</accession>
<dbReference type="PANTHER" id="PTHR43595:SF2">
    <property type="entry name" value="SMALL RIBOSOMAL SUBUNIT PROTEIN MS42"/>
    <property type="match status" value="1"/>
</dbReference>
<dbReference type="GO" id="GO:0046872">
    <property type="term" value="F:metal ion binding"/>
    <property type="evidence" value="ECO:0007669"/>
    <property type="project" value="UniProtKB-KW"/>
</dbReference>
<reference evidence="9 10" key="1">
    <citation type="journal article" date="2015" name="Nature">
        <title>rRNA introns, odd ribosomes, and small enigmatic genomes across a large radiation of phyla.</title>
        <authorList>
            <person name="Brown C.T."/>
            <person name="Hug L.A."/>
            <person name="Thomas B.C."/>
            <person name="Sharon I."/>
            <person name="Castelle C.J."/>
            <person name="Singh A."/>
            <person name="Wilkins M.J."/>
            <person name="Williams K.H."/>
            <person name="Banfield J.F."/>
        </authorList>
    </citation>
    <scope>NUCLEOTIDE SEQUENCE [LARGE SCALE GENOMIC DNA]</scope>
</reference>
<feature type="binding site" evidence="5">
    <location>
        <position position="27"/>
    </location>
    <ligand>
        <name>Mn(2+)</name>
        <dbReference type="ChEBI" id="CHEBI:29035"/>
    </ligand>
</feature>
<gene>
    <name evidence="9" type="ORF">UR93_C0019G0005</name>
</gene>
<dbReference type="EC" id="1.15.1.1" evidence="2 6"/>
<dbReference type="InterPro" id="IPR036324">
    <property type="entry name" value="Mn/Fe_SOD_N_sf"/>
</dbReference>
<dbReference type="EMBL" id="LBRB01000019">
    <property type="protein sequence ID" value="KKP88210.1"/>
    <property type="molecule type" value="Genomic_DNA"/>
</dbReference>
<dbReference type="SUPFAM" id="SSF46609">
    <property type="entry name" value="Fe,Mn superoxide dismutase (SOD), N-terminal domain"/>
    <property type="match status" value="1"/>
</dbReference>
<evidence type="ECO:0000313" key="9">
    <source>
        <dbReference type="EMBL" id="KKP88210.1"/>
    </source>
</evidence>
<organism evidence="9 10">
    <name type="scientific">Berkelbacteria bacterium GW2011_GWA2_35_9</name>
    <dbReference type="NCBI Taxonomy" id="1618333"/>
    <lineage>
        <taxon>Bacteria</taxon>
        <taxon>Candidatus Berkelbacteria</taxon>
    </lineage>
</organism>
<dbReference type="FunFam" id="3.55.40.20:FF:000001">
    <property type="entry name" value="Superoxide dismutase"/>
    <property type="match status" value="1"/>
</dbReference>
<dbReference type="AlphaFoldDB" id="A0A0G0FLF7"/>
<dbReference type="Pfam" id="PF00081">
    <property type="entry name" value="Sod_Fe_N"/>
    <property type="match status" value="1"/>
</dbReference>
<dbReference type="PATRIC" id="fig|1618333.3.peg.508"/>
<dbReference type="InterPro" id="IPR036314">
    <property type="entry name" value="SOD_C_sf"/>
</dbReference>
<dbReference type="PIRSF" id="PIRSF000349">
    <property type="entry name" value="SODismutase"/>
    <property type="match status" value="1"/>
</dbReference>
<dbReference type="GO" id="GO:0004784">
    <property type="term" value="F:superoxide dismutase activity"/>
    <property type="evidence" value="ECO:0007669"/>
    <property type="project" value="UniProtKB-EC"/>
</dbReference>
<dbReference type="GO" id="GO:0005737">
    <property type="term" value="C:cytoplasm"/>
    <property type="evidence" value="ECO:0007669"/>
    <property type="project" value="TreeGrafter"/>
</dbReference>
<feature type="domain" description="Manganese/iron superoxide dismutase N-terminal" evidence="7">
    <location>
        <begin position="3"/>
        <end position="89"/>
    </location>
</feature>
<comment type="caution">
    <text evidence="9">The sequence shown here is derived from an EMBL/GenBank/DDBJ whole genome shotgun (WGS) entry which is preliminary data.</text>
</comment>
<dbReference type="InterPro" id="IPR019832">
    <property type="entry name" value="Mn/Fe_SOD_C"/>
</dbReference>
<dbReference type="InterPro" id="IPR001189">
    <property type="entry name" value="Mn/Fe_SOD"/>
</dbReference>
<dbReference type="PROSITE" id="PS00088">
    <property type="entry name" value="SOD_MN"/>
    <property type="match status" value="1"/>
</dbReference>
<feature type="binding site" evidence="5">
    <location>
        <position position="168"/>
    </location>
    <ligand>
        <name>Mn(2+)</name>
        <dbReference type="ChEBI" id="CHEBI:29035"/>
    </ligand>
</feature>